<evidence type="ECO:0000313" key="4">
    <source>
        <dbReference type="EMBL" id="MCB5362921.1"/>
    </source>
</evidence>
<proteinExistence type="predicted"/>
<dbReference type="Gene3D" id="3.30.1690.10">
    <property type="entry name" value="TcpA-like pilin"/>
    <property type="match status" value="1"/>
</dbReference>
<keyword evidence="2" id="KW-0472">Membrane</keyword>
<dbReference type="SUPFAM" id="SSF54523">
    <property type="entry name" value="Pili subunits"/>
    <property type="match status" value="1"/>
</dbReference>
<name>A0ABS8CA62_9BURK</name>
<evidence type="ECO:0000256" key="1">
    <source>
        <dbReference type="SAM" id="MobiDB-lite"/>
    </source>
</evidence>
<evidence type="ECO:0000256" key="2">
    <source>
        <dbReference type="SAM" id="Phobius"/>
    </source>
</evidence>
<sequence>MSQTLKPLVTQARRQDPRRAARPSSRGRHRQHGDALVNLMLAVMIMILLAVIGIPAINGIVIEGRTPDVAAELQRFMARMRAMGTTGTNLPYSNVSNASNLAPATREATTLRTTGNIVAHRLGGTGTGNSGTVSLAAANLAGAGLGSAYSLTVTDVHDKACPTLASIMSTSSEEMTLNGNAIKNTTTPYNAADAQQHCVDGENNDFVFTAR</sequence>
<gene>
    <name evidence="4" type="ORF">H0484_04015</name>
</gene>
<dbReference type="RefSeq" id="WP_226953167.1">
    <property type="nucleotide sequence ID" value="NZ_JACDXW010000002.1"/>
</dbReference>
<dbReference type="InterPro" id="IPR014911">
    <property type="entry name" value="PilS_N"/>
</dbReference>
<keyword evidence="5" id="KW-1185">Reference proteome</keyword>
<evidence type="ECO:0000259" key="3">
    <source>
        <dbReference type="Pfam" id="PF08805"/>
    </source>
</evidence>
<dbReference type="InterPro" id="IPR045584">
    <property type="entry name" value="Pilin-like"/>
</dbReference>
<reference evidence="4 5" key="1">
    <citation type="submission" date="2020-07" db="EMBL/GenBank/DDBJ databases">
        <title>Pusillimonas sp. nov., isolated from poultry manure in Taiwan.</title>
        <authorList>
            <person name="Lin S.-Y."/>
            <person name="Tang Y.-S."/>
            <person name="Young C.-C."/>
        </authorList>
    </citation>
    <scope>NUCLEOTIDE SEQUENCE [LARGE SCALE GENOMIC DNA]</scope>
    <source>
        <strain evidence="4 5">CC-YST705</strain>
    </source>
</reference>
<feature type="region of interest" description="Disordered" evidence="1">
    <location>
        <begin position="1"/>
        <end position="31"/>
    </location>
</feature>
<evidence type="ECO:0000313" key="5">
    <source>
        <dbReference type="Proteomes" id="UP000776983"/>
    </source>
</evidence>
<dbReference type="Pfam" id="PF08805">
    <property type="entry name" value="PilS"/>
    <property type="match status" value="1"/>
</dbReference>
<dbReference type="Proteomes" id="UP000776983">
    <property type="component" value="Unassembled WGS sequence"/>
</dbReference>
<keyword evidence="2" id="KW-1133">Transmembrane helix</keyword>
<keyword evidence="2" id="KW-0812">Transmembrane</keyword>
<protein>
    <submittedName>
        <fullName evidence="4">Prepilin-type cleavage/methylation domain-containing protein</fullName>
    </submittedName>
</protein>
<accession>A0ABS8CA62</accession>
<dbReference type="EMBL" id="JACDXW010000002">
    <property type="protein sequence ID" value="MCB5362921.1"/>
    <property type="molecule type" value="Genomic_DNA"/>
</dbReference>
<feature type="transmembrane region" description="Helical" evidence="2">
    <location>
        <begin position="35"/>
        <end position="57"/>
    </location>
</feature>
<feature type="domain" description="Type 4 secretion system PilS N-terminal" evidence="3">
    <location>
        <begin position="130"/>
        <end position="210"/>
    </location>
</feature>
<organism evidence="4 5">
    <name type="scientific">Mesopusillimonas faecipullorum</name>
    <dbReference type="NCBI Taxonomy" id="2755040"/>
    <lineage>
        <taxon>Bacteria</taxon>
        <taxon>Pseudomonadati</taxon>
        <taxon>Pseudomonadota</taxon>
        <taxon>Betaproteobacteria</taxon>
        <taxon>Burkholderiales</taxon>
        <taxon>Alcaligenaceae</taxon>
        <taxon>Mesopusillimonas</taxon>
    </lineage>
</organism>
<comment type="caution">
    <text evidence="4">The sequence shown here is derived from an EMBL/GenBank/DDBJ whole genome shotgun (WGS) entry which is preliminary data.</text>
</comment>